<evidence type="ECO:0000313" key="9">
    <source>
        <dbReference type="Proteomes" id="UP000198838"/>
    </source>
</evidence>
<evidence type="ECO:0000256" key="5">
    <source>
        <dbReference type="ARBA" id="ARBA00023004"/>
    </source>
</evidence>
<keyword evidence="4" id="KW-0479">Metal-binding</keyword>
<keyword evidence="2" id="KW-0004">4Fe-4S</keyword>
<comment type="cofactor">
    <cofactor evidence="1">
        <name>[4Fe-4S] cluster</name>
        <dbReference type="ChEBI" id="CHEBI:49883"/>
    </cofactor>
</comment>
<dbReference type="Proteomes" id="UP000198838">
    <property type="component" value="Unassembled WGS sequence"/>
</dbReference>
<dbReference type="GO" id="GO:0046872">
    <property type="term" value="F:metal ion binding"/>
    <property type="evidence" value="ECO:0007669"/>
    <property type="project" value="UniProtKB-KW"/>
</dbReference>
<dbReference type="GO" id="GO:0070475">
    <property type="term" value="P:rRNA base methylation"/>
    <property type="evidence" value="ECO:0007669"/>
    <property type="project" value="TreeGrafter"/>
</dbReference>
<evidence type="ECO:0000256" key="3">
    <source>
        <dbReference type="ARBA" id="ARBA00022691"/>
    </source>
</evidence>
<dbReference type="PROSITE" id="PS51918">
    <property type="entry name" value="RADICAL_SAM"/>
    <property type="match status" value="1"/>
</dbReference>
<accession>A0A1I0X407</accession>
<keyword evidence="6" id="KW-0411">Iron-sulfur</keyword>
<dbReference type="Pfam" id="PF04055">
    <property type="entry name" value="Radical_SAM"/>
    <property type="match status" value="1"/>
</dbReference>
<keyword evidence="8" id="KW-0489">Methyltransferase</keyword>
<keyword evidence="8" id="KW-0808">Transferase</keyword>
<dbReference type="GO" id="GO:0008168">
    <property type="term" value="F:methyltransferase activity"/>
    <property type="evidence" value="ECO:0007669"/>
    <property type="project" value="UniProtKB-KW"/>
</dbReference>
<dbReference type="GO" id="GO:0051539">
    <property type="term" value="F:4 iron, 4 sulfur cluster binding"/>
    <property type="evidence" value="ECO:0007669"/>
    <property type="project" value="UniProtKB-KW"/>
</dbReference>
<dbReference type="EMBL" id="FOJY01000005">
    <property type="protein sequence ID" value="SFA95584.1"/>
    <property type="molecule type" value="Genomic_DNA"/>
</dbReference>
<evidence type="ECO:0000256" key="6">
    <source>
        <dbReference type="ARBA" id="ARBA00023014"/>
    </source>
</evidence>
<evidence type="ECO:0000313" key="8">
    <source>
        <dbReference type="EMBL" id="SFA95584.1"/>
    </source>
</evidence>
<evidence type="ECO:0000256" key="2">
    <source>
        <dbReference type="ARBA" id="ARBA00022485"/>
    </source>
</evidence>
<evidence type="ECO:0000259" key="7">
    <source>
        <dbReference type="PROSITE" id="PS51918"/>
    </source>
</evidence>
<dbReference type="OrthoDB" id="9793973at2"/>
<dbReference type="SFLD" id="SFLDS00029">
    <property type="entry name" value="Radical_SAM"/>
    <property type="match status" value="1"/>
</dbReference>
<dbReference type="STRING" id="1120918.SAMN05216249_105167"/>
<proteinExistence type="predicted"/>
<dbReference type="InterPro" id="IPR058240">
    <property type="entry name" value="rSAM_sf"/>
</dbReference>
<dbReference type="GO" id="GO:0030488">
    <property type="term" value="P:tRNA methylation"/>
    <property type="evidence" value="ECO:0007669"/>
    <property type="project" value="TreeGrafter"/>
</dbReference>
<sequence>MLNMVKNASVQATDIYKDPYGYTYSEMVGVLGEVEADKFYRELYSGSQSSNKYKTITIKEIFRGPDTQKYAFELSDGYCIETVSIKRKTGTTVCVSTMIGCPVGCIFCASGENGFVRNLTPSEIVQQVILINGRVNRIVFMGMGEPLFNYDNVIKSIHILRDRKGLDFPTDGITISTTGPLPQMKKLREEHLGSVTTNGWFLTRNSV</sequence>
<keyword evidence="3" id="KW-0949">S-adenosyl-L-methionine</keyword>
<reference evidence="8 9" key="1">
    <citation type="submission" date="2016-10" db="EMBL/GenBank/DDBJ databases">
        <authorList>
            <person name="de Groot N.N."/>
        </authorList>
    </citation>
    <scope>NUCLEOTIDE SEQUENCE [LARGE SCALE GENOMIC DNA]</scope>
    <source>
        <strain evidence="8 9">DSM 5522</strain>
    </source>
</reference>
<dbReference type="InterPro" id="IPR007197">
    <property type="entry name" value="rSAM"/>
</dbReference>
<evidence type="ECO:0000256" key="1">
    <source>
        <dbReference type="ARBA" id="ARBA00001966"/>
    </source>
</evidence>
<keyword evidence="9" id="KW-1185">Reference proteome</keyword>
<feature type="domain" description="Radical SAM core" evidence="7">
    <location>
        <begin position="87"/>
        <end position="207"/>
    </location>
</feature>
<dbReference type="Gene3D" id="3.20.20.70">
    <property type="entry name" value="Aldolase class I"/>
    <property type="match status" value="1"/>
</dbReference>
<organism evidence="8 9">
    <name type="scientific">Acetitomaculum ruminis DSM 5522</name>
    <dbReference type="NCBI Taxonomy" id="1120918"/>
    <lineage>
        <taxon>Bacteria</taxon>
        <taxon>Bacillati</taxon>
        <taxon>Bacillota</taxon>
        <taxon>Clostridia</taxon>
        <taxon>Lachnospirales</taxon>
        <taxon>Lachnospiraceae</taxon>
        <taxon>Acetitomaculum</taxon>
    </lineage>
</organism>
<evidence type="ECO:0000256" key="4">
    <source>
        <dbReference type="ARBA" id="ARBA00022723"/>
    </source>
</evidence>
<protein>
    <submittedName>
        <fullName evidence="8">23S rRNA (Adenine2503-C2)-methyltransferase</fullName>
    </submittedName>
</protein>
<dbReference type="AlphaFoldDB" id="A0A1I0X407"/>
<dbReference type="PANTHER" id="PTHR30544">
    <property type="entry name" value="23S RRNA METHYLTRANSFERASE"/>
    <property type="match status" value="1"/>
</dbReference>
<dbReference type="InterPro" id="IPR040072">
    <property type="entry name" value="Methyltransferase_A"/>
</dbReference>
<keyword evidence="5" id="KW-0408">Iron</keyword>
<dbReference type="CDD" id="cd01335">
    <property type="entry name" value="Radical_SAM"/>
    <property type="match status" value="1"/>
</dbReference>
<dbReference type="SUPFAM" id="SSF102114">
    <property type="entry name" value="Radical SAM enzymes"/>
    <property type="match status" value="1"/>
</dbReference>
<name>A0A1I0X407_9FIRM</name>
<dbReference type="InterPro" id="IPR013785">
    <property type="entry name" value="Aldolase_TIM"/>
</dbReference>
<gene>
    <name evidence="8" type="ORF">SAMN05216249_105167</name>
</gene>
<dbReference type="PANTHER" id="PTHR30544:SF5">
    <property type="entry name" value="RADICAL SAM CORE DOMAIN-CONTAINING PROTEIN"/>
    <property type="match status" value="1"/>
</dbReference>